<dbReference type="EMBL" id="QXTE01000889">
    <property type="protein sequence ID" value="TFJ95999.1"/>
    <property type="molecule type" value="Genomic_DNA"/>
</dbReference>
<dbReference type="InterPro" id="IPR051016">
    <property type="entry name" value="Diverse_Substrate_AcTransf"/>
</dbReference>
<dbReference type="STRING" id="55544.A0A4D9DK17"/>
<proteinExistence type="inferred from homology"/>
<accession>A0A4D9DK17</accession>
<evidence type="ECO:0000313" key="5">
    <source>
        <dbReference type="EMBL" id="TFJ95999.1"/>
    </source>
</evidence>
<dbReference type="Pfam" id="PF00583">
    <property type="entry name" value="Acetyltransf_1"/>
    <property type="match status" value="1"/>
</dbReference>
<name>A0A4D9DK17_9SAUR</name>
<dbReference type="Proteomes" id="UP000297703">
    <property type="component" value="Unassembled WGS sequence"/>
</dbReference>
<evidence type="ECO:0000256" key="2">
    <source>
        <dbReference type="ARBA" id="ARBA00022679"/>
    </source>
</evidence>
<dbReference type="GO" id="GO:0008080">
    <property type="term" value="F:N-acetyltransferase activity"/>
    <property type="evidence" value="ECO:0007669"/>
    <property type="project" value="TreeGrafter"/>
</dbReference>
<reference evidence="5 6" key="1">
    <citation type="submission" date="2019-04" db="EMBL/GenBank/DDBJ databases">
        <title>Draft genome of the big-headed turtle Platysternon megacephalum.</title>
        <authorList>
            <person name="Gong S."/>
        </authorList>
    </citation>
    <scope>NUCLEOTIDE SEQUENCE [LARGE SCALE GENOMIC DNA]</scope>
    <source>
        <strain evidence="5">DO16091913</strain>
        <tissue evidence="5">Muscle</tissue>
    </source>
</reference>
<dbReference type="PANTHER" id="PTHR10545:SF29">
    <property type="entry name" value="GH14572P-RELATED"/>
    <property type="match status" value="1"/>
</dbReference>
<keyword evidence="6" id="KW-1185">Reference proteome</keyword>
<evidence type="ECO:0000256" key="3">
    <source>
        <dbReference type="ARBA" id="ARBA00023315"/>
    </source>
</evidence>
<dbReference type="FunFam" id="3.40.630.30:FF:000064">
    <property type="entry name" value="GNAT family acetyltransferase"/>
    <property type="match status" value="1"/>
</dbReference>
<reference evidence="5 6" key="2">
    <citation type="submission" date="2019-04" db="EMBL/GenBank/DDBJ databases">
        <title>The genome sequence of big-headed turtle.</title>
        <authorList>
            <person name="Gong S."/>
        </authorList>
    </citation>
    <scope>NUCLEOTIDE SEQUENCE [LARGE SCALE GENOMIC DNA]</scope>
    <source>
        <strain evidence="5">DO16091913</strain>
        <tissue evidence="5">Muscle</tissue>
    </source>
</reference>
<keyword evidence="3" id="KW-0012">Acyltransferase</keyword>
<comment type="similarity">
    <text evidence="1">Belongs to the acetyltransferase family.</text>
</comment>
<dbReference type="CDD" id="cd04301">
    <property type="entry name" value="NAT_SF"/>
    <property type="match status" value="1"/>
</dbReference>
<evidence type="ECO:0000313" key="6">
    <source>
        <dbReference type="Proteomes" id="UP000297703"/>
    </source>
</evidence>
<dbReference type="PROSITE" id="PS51186">
    <property type="entry name" value="GNAT"/>
    <property type="match status" value="1"/>
</dbReference>
<gene>
    <name evidence="5" type="ORF">DR999_PMT22253</name>
</gene>
<dbReference type="Gene3D" id="3.40.630.30">
    <property type="match status" value="1"/>
</dbReference>
<dbReference type="PANTHER" id="PTHR10545">
    <property type="entry name" value="DIAMINE N-ACETYLTRANSFERASE"/>
    <property type="match status" value="1"/>
</dbReference>
<organism evidence="5 6">
    <name type="scientific">Platysternon megacephalum</name>
    <name type="common">big-headed turtle</name>
    <dbReference type="NCBI Taxonomy" id="55544"/>
    <lineage>
        <taxon>Eukaryota</taxon>
        <taxon>Metazoa</taxon>
        <taxon>Chordata</taxon>
        <taxon>Craniata</taxon>
        <taxon>Vertebrata</taxon>
        <taxon>Euteleostomi</taxon>
        <taxon>Archelosauria</taxon>
        <taxon>Testudinata</taxon>
        <taxon>Testudines</taxon>
        <taxon>Cryptodira</taxon>
        <taxon>Durocryptodira</taxon>
        <taxon>Testudinoidea</taxon>
        <taxon>Platysternidae</taxon>
        <taxon>Platysternon</taxon>
    </lineage>
</organism>
<dbReference type="AlphaFoldDB" id="A0A4D9DK17"/>
<sequence>MECIIRPAQSADCDHLMGMIREIAEYHKLLDEVKINSQVLRVDGFGGDPFYQCLVAELAREQENKQGHLMGYALFFFGYSVNTGRIVYLENLYVVSEFRGRGIGKKLMTEVAKVALARGCAELKFTVAEWNGRALAWYRQLGAQDKTEAGGWHCVELGGEALHRLAGDGR</sequence>
<dbReference type="InterPro" id="IPR000182">
    <property type="entry name" value="GNAT_dom"/>
</dbReference>
<dbReference type="SUPFAM" id="SSF55729">
    <property type="entry name" value="Acyl-CoA N-acyltransferases (Nat)"/>
    <property type="match status" value="1"/>
</dbReference>
<keyword evidence="2" id="KW-0808">Transferase</keyword>
<dbReference type="InterPro" id="IPR016181">
    <property type="entry name" value="Acyl_CoA_acyltransferase"/>
</dbReference>
<protein>
    <submittedName>
        <fullName evidence="5">Arsenical pump-driving ATPase</fullName>
    </submittedName>
</protein>
<evidence type="ECO:0000256" key="1">
    <source>
        <dbReference type="ARBA" id="ARBA00008694"/>
    </source>
</evidence>
<evidence type="ECO:0000259" key="4">
    <source>
        <dbReference type="PROSITE" id="PS51186"/>
    </source>
</evidence>
<dbReference type="OrthoDB" id="7305308at2759"/>
<feature type="domain" description="N-acetyltransferase" evidence="4">
    <location>
        <begin position="18"/>
        <end position="166"/>
    </location>
</feature>
<comment type="caution">
    <text evidence="5">The sequence shown here is derived from an EMBL/GenBank/DDBJ whole genome shotgun (WGS) entry which is preliminary data.</text>
</comment>